<comment type="similarity">
    <text evidence="2 8">Belongs to the EMP24/GP25L family.</text>
</comment>
<evidence type="ECO:0000256" key="4">
    <source>
        <dbReference type="ARBA" id="ARBA00022692"/>
    </source>
</evidence>
<dbReference type="InterPro" id="IPR015720">
    <property type="entry name" value="Emp24-like"/>
</dbReference>
<evidence type="ECO:0000256" key="6">
    <source>
        <dbReference type="ARBA" id="ARBA00022989"/>
    </source>
</evidence>
<comment type="subcellular location">
    <subcellularLocation>
        <location evidence="1 8">Membrane</location>
        <topology evidence="1 8">Single-pass type I membrane protein</topology>
    </subcellularLocation>
</comment>
<comment type="caution">
    <text evidence="14">The sequence shown here is derived from an EMBL/GenBank/DDBJ whole genome shotgun (WGS) entry which is preliminary data.</text>
</comment>
<feature type="chain" id="PRO_5045030112" evidence="11">
    <location>
        <begin position="27"/>
        <end position="222"/>
    </location>
</feature>
<dbReference type="PROSITE" id="PS50866">
    <property type="entry name" value="GOLD"/>
    <property type="match status" value="1"/>
</dbReference>
<feature type="transmembrane region" description="Helical" evidence="10">
    <location>
        <begin position="190"/>
        <end position="207"/>
    </location>
</feature>
<evidence type="ECO:0000256" key="5">
    <source>
        <dbReference type="ARBA" id="ARBA00022729"/>
    </source>
</evidence>
<dbReference type="InterPro" id="IPR009038">
    <property type="entry name" value="GOLD_dom"/>
</dbReference>
<protein>
    <submittedName>
        <fullName evidence="14">Transmembrane emp24 domain-containing protein eca</fullName>
    </submittedName>
</protein>
<dbReference type="Proteomes" id="UP000825002">
    <property type="component" value="Unassembled WGS sequence"/>
</dbReference>
<dbReference type="EMBL" id="JAIFTH010000427">
    <property type="protein sequence ID" value="KAG9509539.1"/>
    <property type="molecule type" value="Genomic_DNA"/>
</dbReference>
<evidence type="ECO:0000256" key="7">
    <source>
        <dbReference type="ARBA" id="ARBA00023136"/>
    </source>
</evidence>
<sequence length="222" mass="25701">MDKFYILSLLFGLIIVTLFGPQLCESLYFHIGETEKRCFIEEIPDETLLIINYKLQLHDPVTGGFMQTAPGLAMHVDIRDPEDKVILTKVYQAEGKVALTSHKPGEHVICINSNSTKWFAGGQLRVHFDIRVGEHAVDYSKVAETEKYTQLQLRIRQLQDQVEQTVKELNYQRYREEMFRATSESTSNRVFYWSILQLAVVSALAVWQSTHLKRFFEAKKLV</sequence>
<evidence type="ECO:0000256" key="1">
    <source>
        <dbReference type="ARBA" id="ARBA00004479"/>
    </source>
</evidence>
<evidence type="ECO:0000313" key="13">
    <source>
        <dbReference type="EMBL" id="KAG9509539.1"/>
    </source>
</evidence>
<evidence type="ECO:0000313" key="15">
    <source>
        <dbReference type="Proteomes" id="UP000825002"/>
    </source>
</evidence>
<keyword evidence="3" id="KW-0217">Developmental protein</keyword>
<reference evidence="14 15" key="1">
    <citation type="submission" date="2020-10" db="EMBL/GenBank/DDBJ databases">
        <authorList>
            <person name="Klimov P.B."/>
            <person name="Dyachkov S.M."/>
            <person name="Chetverikov P.E."/>
        </authorList>
    </citation>
    <scope>NUCLEOTIDE SEQUENCE [LARGE SCALE GENOMIC DNA]</scope>
    <source>
        <strain evidence="14">BMOC 18-1129-001#AD2665</strain>
        <tissue evidence="14">Entire mites</tissue>
    </source>
</reference>
<keyword evidence="5 11" id="KW-0732">Signal</keyword>
<organism evidence="14 15">
    <name type="scientific">Fragariocoptes setiger</name>
    <dbReference type="NCBI Taxonomy" id="1670756"/>
    <lineage>
        <taxon>Eukaryota</taxon>
        <taxon>Metazoa</taxon>
        <taxon>Ecdysozoa</taxon>
        <taxon>Arthropoda</taxon>
        <taxon>Chelicerata</taxon>
        <taxon>Arachnida</taxon>
        <taxon>Acari</taxon>
        <taxon>Acariformes</taxon>
        <taxon>Trombidiformes</taxon>
        <taxon>Prostigmata</taxon>
        <taxon>Eupodina</taxon>
        <taxon>Eriophyoidea</taxon>
        <taxon>Phytoptidae</taxon>
        <taxon>Fragariocoptes</taxon>
    </lineage>
</organism>
<dbReference type="EMBL" id="JAIFTH010000368">
    <property type="protein sequence ID" value="KAG9509714.1"/>
    <property type="molecule type" value="Genomic_DNA"/>
</dbReference>
<evidence type="ECO:0000256" key="3">
    <source>
        <dbReference type="ARBA" id="ARBA00022473"/>
    </source>
</evidence>
<dbReference type="Pfam" id="PF01105">
    <property type="entry name" value="EMP24_GP25L"/>
    <property type="match status" value="1"/>
</dbReference>
<keyword evidence="7 10" id="KW-0472">Membrane</keyword>
<gene>
    <name evidence="14" type="primary">eca</name>
    <name evidence="14" type="ORF">GZH46_01757</name>
    <name evidence="13" type="ORF">GZH46_01938</name>
</gene>
<keyword evidence="15" id="KW-1185">Reference proteome</keyword>
<keyword evidence="6 10" id="KW-1133">Transmembrane helix</keyword>
<evidence type="ECO:0000259" key="12">
    <source>
        <dbReference type="PROSITE" id="PS50866"/>
    </source>
</evidence>
<feature type="signal peptide" evidence="11">
    <location>
        <begin position="1"/>
        <end position="26"/>
    </location>
</feature>
<dbReference type="PANTHER" id="PTHR22811">
    <property type="entry name" value="TRANSMEMBRANE EMP24 DOMAIN-CONTAINING PROTEIN"/>
    <property type="match status" value="1"/>
</dbReference>
<keyword evidence="9" id="KW-0175">Coiled coil</keyword>
<keyword evidence="4 8" id="KW-0812">Transmembrane</keyword>
<feature type="domain" description="GOLD" evidence="12">
    <location>
        <begin position="36"/>
        <end position="132"/>
    </location>
</feature>
<evidence type="ECO:0000256" key="10">
    <source>
        <dbReference type="SAM" id="Phobius"/>
    </source>
</evidence>
<dbReference type="SMART" id="SM01190">
    <property type="entry name" value="EMP24_GP25L"/>
    <property type="match status" value="1"/>
</dbReference>
<evidence type="ECO:0000256" key="9">
    <source>
        <dbReference type="SAM" id="Coils"/>
    </source>
</evidence>
<accession>A0ABQ7S8F2</accession>
<proteinExistence type="inferred from homology"/>
<evidence type="ECO:0000313" key="14">
    <source>
        <dbReference type="EMBL" id="KAG9509714.1"/>
    </source>
</evidence>
<evidence type="ECO:0000256" key="11">
    <source>
        <dbReference type="SAM" id="SignalP"/>
    </source>
</evidence>
<feature type="coiled-coil region" evidence="9">
    <location>
        <begin position="141"/>
        <end position="168"/>
    </location>
</feature>
<name>A0ABQ7S8F2_9ACAR</name>
<feature type="non-terminal residue" evidence="14">
    <location>
        <position position="1"/>
    </location>
</feature>
<evidence type="ECO:0000256" key="2">
    <source>
        <dbReference type="ARBA" id="ARBA00007104"/>
    </source>
</evidence>
<evidence type="ECO:0000256" key="8">
    <source>
        <dbReference type="RuleBase" id="RU003827"/>
    </source>
</evidence>